<accession>A0A9N8ZBF4</accession>
<evidence type="ECO:0000256" key="1">
    <source>
        <dbReference type="ARBA" id="ARBA00022723"/>
    </source>
</evidence>
<dbReference type="InterPro" id="IPR051430">
    <property type="entry name" value="Fungal_TF_Env_Response"/>
</dbReference>
<comment type="caution">
    <text evidence="9">The sequence shown here is derived from an EMBL/GenBank/DDBJ whole genome shotgun (WGS) entry which is preliminary data.</text>
</comment>
<sequence length="443" mass="50737">MIFSQQYQDSQFSEQLLMNHHPKPTLLYCTPPSSPMSMSNNLGHPNRSCVSCKKRKVKCDRKTPSCAACLKSKHRCYYTSYSPPEEALTNIPEDEAIKAIRQQQWIQNQRMNSEVKLPTIVKNEYDLASTNGSFLNDSILSLNVDNSTVPMTFGPVASYVPARFQTPHLTQLQNPIATSQNLVQQSYMVPQQRQQISTQSSPLINQTTLTSFLQPASPDNYVPNMRGIITLNYNVNGLMQFMEIDPALIPILQSVTKGAGPIIPPNGFVSVSQLQFWIYEKVLALSQEWRGEADQTYVLDPDERLKLRIIEYEQQGQFSCVAQQQFDVEIERPEYTSGNNFDQQTGDFKPYNDLNPYDDDDRHSGNSNRSSIDIDPMDTFLHKIYAFVRKFMRDVPWLRENFMLNFRRSPTDFDINCDGILSDVAIEGEHFFNGTSYHLFNIN</sequence>
<dbReference type="Gene3D" id="4.10.240.10">
    <property type="entry name" value="Zn(2)-C6 fungal-type DNA-binding domain"/>
    <property type="match status" value="1"/>
</dbReference>
<dbReference type="SMART" id="SM00066">
    <property type="entry name" value="GAL4"/>
    <property type="match status" value="1"/>
</dbReference>
<evidence type="ECO:0000256" key="5">
    <source>
        <dbReference type="ARBA" id="ARBA00023163"/>
    </source>
</evidence>
<dbReference type="AlphaFoldDB" id="A0A9N8ZBF4"/>
<name>A0A9N8ZBF4_9GLOM</name>
<organism evidence="9 10">
    <name type="scientific">Cetraspora pellucida</name>
    <dbReference type="NCBI Taxonomy" id="1433469"/>
    <lineage>
        <taxon>Eukaryota</taxon>
        <taxon>Fungi</taxon>
        <taxon>Fungi incertae sedis</taxon>
        <taxon>Mucoromycota</taxon>
        <taxon>Glomeromycotina</taxon>
        <taxon>Glomeromycetes</taxon>
        <taxon>Diversisporales</taxon>
        <taxon>Gigasporaceae</taxon>
        <taxon>Cetraspora</taxon>
    </lineage>
</organism>
<dbReference type="InterPro" id="IPR001138">
    <property type="entry name" value="Zn2Cys6_DnaBD"/>
</dbReference>
<dbReference type="PANTHER" id="PTHR31944:SF131">
    <property type="entry name" value="HEME-RESPONSIVE ZINC FINGER TRANSCRIPTION FACTOR HAP1"/>
    <property type="match status" value="1"/>
</dbReference>
<evidence type="ECO:0000256" key="3">
    <source>
        <dbReference type="ARBA" id="ARBA00023015"/>
    </source>
</evidence>
<feature type="domain" description="Zn(2)-C6 fungal-type" evidence="8">
    <location>
        <begin position="48"/>
        <end position="78"/>
    </location>
</feature>
<dbReference type="PANTHER" id="PTHR31944">
    <property type="entry name" value="HEME-RESPONSIVE ZINC FINGER TRANSCRIPTION FACTOR HAP1"/>
    <property type="match status" value="1"/>
</dbReference>
<evidence type="ECO:0000313" key="9">
    <source>
        <dbReference type="EMBL" id="CAG8482210.1"/>
    </source>
</evidence>
<dbReference type="GO" id="GO:0005634">
    <property type="term" value="C:nucleus"/>
    <property type="evidence" value="ECO:0007669"/>
    <property type="project" value="TreeGrafter"/>
</dbReference>
<keyword evidence="1" id="KW-0479">Metal-binding</keyword>
<keyword evidence="4" id="KW-0238">DNA-binding</keyword>
<keyword evidence="3" id="KW-0805">Transcription regulation</keyword>
<evidence type="ECO:0000256" key="4">
    <source>
        <dbReference type="ARBA" id="ARBA00023125"/>
    </source>
</evidence>
<keyword evidence="5" id="KW-0804">Transcription</keyword>
<gene>
    <name evidence="9" type="ORF">CPELLU_LOCUS1576</name>
</gene>
<dbReference type="Pfam" id="PF00172">
    <property type="entry name" value="Zn_clus"/>
    <property type="match status" value="1"/>
</dbReference>
<evidence type="ECO:0000256" key="2">
    <source>
        <dbReference type="ARBA" id="ARBA00022833"/>
    </source>
</evidence>
<proteinExistence type="predicted"/>
<evidence type="ECO:0000313" key="10">
    <source>
        <dbReference type="Proteomes" id="UP000789759"/>
    </source>
</evidence>
<dbReference type="GO" id="GO:0001228">
    <property type="term" value="F:DNA-binding transcription activator activity, RNA polymerase II-specific"/>
    <property type="evidence" value="ECO:0007669"/>
    <property type="project" value="TreeGrafter"/>
</dbReference>
<dbReference type="GO" id="GO:0000978">
    <property type="term" value="F:RNA polymerase II cis-regulatory region sequence-specific DNA binding"/>
    <property type="evidence" value="ECO:0007669"/>
    <property type="project" value="TreeGrafter"/>
</dbReference>
<dbReference type="InterPro" id="IPR036864">
    <property type="entry name" value="Zn2-C6_fun-type_DNA-bd_sf"/>
</dbReference>
<evidence type="ECO:0000256" key="7">
    <source>
        <dbReference type="SAM" id="MobiDB-lite"/>
    </source>
</evidence>
<evidence type="ECO:0000259" key="8">
    <source>
        <dbReference type="PROSITE" id="PS50048"/>
    </source>
</evidence>
<reference evidence="9" key="1">
    <citation type="submission" date="2021-06" db="EMBL/GenBank/DDBJ databases">
        <authorList>
            <person name="Kallberg Y."/>
            <person name="Tangrot J."/>
            <person name="Rosling A."/>
        </authorList>
    </citation>
    <scope>NUCLEOTIDE SEQUENCE</scope>
    <source>
        <strain evidence="9">FL966</strain>
    </source>
</reference>
<evidence type="ECO:0000256" key="6">
    <source>
        <dbReference type="ARBA" id="ARBA00023242"/>
    </source>
</evidence>
<dbReference type="PROSITE" id="PS50048">
    <property type="entry name" value="ZN2_CY6_FUNGAL_2"/>
    <property type="match status" value="1"/>
</dbReference>
<keyword evidence="10" id="KW-1185">Reference proteome</keyword>
<protein>
    <submittedName>
        <fullName evidence="9">13545_t:CDS:1</fullName>
    </submittedName>
</protein>
<feature type="compositionally biased region" description="Polar residues" evidence="7">
    <location>
        <begin position="336"/>
        <end position="346"/>
    </location>
</feature>
<dbReference type="GO" id="GO:0008270">
    <property type="term" value="F:zinc ion binding"/>
    <property type="evidence" value="ECO:0007669"/>
    <property type="project" value="InterPro"/>
</dbReference>
<dbReference type="PROSITE" id="PS00463">
    <property type="entry name" value="ZN2_CY6_FUNGAL_1"/>
    <property type="match status" value="1"/>
</dbReference>
<keyword evidence="2" id="KW-0862">Zinc</keyword>
<keyword evidence="6" id="KW-0539">Nucleus</keyword>
<dbReference type="Proteomes" id="UP000789759">
    <property type="component" value="Unassembled WGS sequence"/>
</dbReference>
<dbReference type="OrthoDB" id="2123952at2759"/>
<dbReference type="SUPFAM" id="SSF57701">
    <property type="entry name" value="Zn2/Cys6 DNA-binding domain"/>
    <property type="match status" value="1"/>
</dbReference>
<dbReference type="CDD" id="cd00067">
    <property type="entry name" value="GAL4"/>
    <property type="match status" value="1"/>
</dbReference>
<dbReference type="EMBL" id="CAJVQA010000596">
    <property type="protein sequence ID" value="CAG8482210.1"/>
    <property type="molecule type" value="Genomic_DNA"/>
</dbReference>
<feature type="region of interest" description="Disordered" evidence="7">
    <location>
        <begin position="335"/>
        <end position="370"/>
    </location>
</feature>